<dbReference type="InterPro" id="IPR029044">
    <property type="entry name" value="Nucleotide-diphossugar_trans"/>
</dbReference>
<organism evidence="2 3">
    <name type="scientific">Blastococcus deserti</name>
    <dbReference type="NCBI Taxonomy" id="2259033"/>
    <lineage>
        <taxon>Bacteria</taxon>
        <taxon>Bacillati</taxon>
        <taxon>Actinomycetota</taxon>
        <taxon>Actinomycetes</taxon>
        <taxon>Geodermatophilales</taxon>
        <taxon>Geodermatophilaceae</taxon>
        <taxon>Blastococcus</taxon>
    </lineage>
</organism>
<dbReference type="PANTHER" id="PTHR43179">
    <property type="entry name" value="RHAMNOSYLTRANSFERASE WBBL"/>
    <property type="match status" value="1"/>
</dbReference>
<name>A0ABW4X983_9ACTN</name>
<protein>
    <submittedName>
        <fullName evidence="2">Glycosyltransferase</fullName>
        <ecNumber evidence="2">2.4.-.-</ecNumber>
    </submittedName>
</protein>
<dbReference type="EMBL" id="JBHUHP010000009">
    <property type="protein sequence ID" value="MFD2091862.1"/>
    <property type="molecule type" value="Genomic_DNA"/>
</dbReference>
<dbReference type="PANTHER" id="PTHR43179:SF7">
    <property type="entry name" value="RHAMNOSYLTRANSFERASE WBBL"/>
    <property type="match status" value="1"/>
</dbReference>
<dbReference type="InterPro" id="IPR001173">
    <property type="entry name" value="Glyco_trans_2-like"/>
</dbReference>
<dbReference type="SUPFAM" id="SSF53756">
    <property type="entry name" value="UDP-Glycosyltransferase/glycogen phosphorylase"/>
    <property type="match status" value="1"/>
</dbReference>
<evidence type="ECO:0000259" key="1">
    <source>
        <dbReference type="Pfam" id="PF00535"/>
    </source>
</evidence>
<proteinExistence type="predicted"/>
<dbReference type="Gene3D" id="3.90.550.10">
    <property type="entry name" value="Spore Coat Polysaccharide Biosynthesis Protein SpsA, Chain A"/>
    <property type="match status" value="1"/>
</dbReference>
<accession>A0ABW4X983</accession>
<dbReference type="SUPFAM" id="SSF53448">
    <property type="entry name" value="Nucleotide-diphospho-sugar transferases"/>
    <property type="match status" value="1"/>
</dbReference>
<dbReference type="RefSeq" id="WP_376874591.1">
    <property type="nucleotide sequence ID" value="NZ_JBHUHP010000009.1"/>
</dbReference>
<gene>
    <name evidence="2" type="ORF">ACFSHS_09800</name>
</gene>
<dbReference type="Pfam" id="PF13692">
    <property type="entry name" value="Glyco_trans_1_4"/>
    <property type="match status" value="1"/>
</dbReference>
<keyword evidence="3" id="KW-1185">Reference proteome</keyword>
<dbReference type="Gene3D" id="3.40.50.11010">
    <property type="match status" value="1"/>
</dbReference>
<keyword evidence="2" id="KW-0328">Glycosyltransferase</keyword>
<evidence type="ECO:0000313" key="3">
    <source>
        <dbReference type="Proteomes" id="UP001597402"/>
    </source>
</evidence>
<feature type="domain" description="Glycosyltransferase 2-like" evidence="1">
    <location>
        <begin position="14"/>
        <end position="134"/>
    </location>
</feature>
<sequence>MGTASSRHERPLAVVVVTYRSAGLIAECLQSVAAALQAAGRRDARVVVVDNASTDDTVATARAAAPGATVIARGTNDGFAAGVNAGLAAAPGHDVLVLNPDVRLEPEAIGHLLDQLAEPGTGIAVPRLLGADGRLQHSLRREPSAARTLGEAVLGGRRAGRLAAFGEVVTDDRVYARSATPDWATGAAWLVSAECLAALGPLDERYFLYSEETEFMLRARTHGFAVRYTPDAVAVHIGGEQSTAPALWALSVTNRVRLQRERLGTAAALRMWGAALVNESVRALVRRGPAGATHRAALRDLLRMDHWPGRPAAPASRGPDYVCFAAQDWWYHNTAHSDFQLMRSVAEQRKVLVVNSIGMRMPAPGRSTHVTRRLLRKLRSVAKLVRRPVPGLPGFHVMSPLPLPFYGSPALRRVNATLVRAQVRLVCRLLGIRRPVVVVTIPTAWDVVAPMRRTALVYNRSDKHSDFPEGDRATLEALEAQLLEHSDCVLYVSRALMADERALTGDRAAFLDHGVDVDHFRPRPAEELPADLRAVPGPRIGFFGALDDYVVDFDLLEHVAGEIPEASLVLVGDSTYPMERFARYGNVHWLGRRPYEEIPAYGSGFDVAIMPWVDSPWIHRSNPIKLKEYLALGLPVVSTEFAELDGYRDRVRVATDAGGFVAAIRESLEFGPLLDPGKLRESVLDYSWRSRAEVLTAEAEG</sequence>
<keyword evidence="2" id="KW-0808">Transferase</keyword>
<comment type="caution">
    <text evidence="2">The sequence shown here is derived from an EMBL/GenBank/DDBJ whole genome shotgun (WGS) entry which is preliminary data.</text>
</comment>
<dbReference type="Pfam" id="PF00535">
    <property type="entry name" value="Glycos_transf_2"/>
    <property type="match status" value="1"/>
</dbReference>
<dbReference type="Proteomes" id="UP001597402">
    <property type="component" value="Unassembled WGS sequence"/>
</dbReference>
<dbReference type="EC" id="2.4.-.-" evidence="2"/>
<dbReference type="CDD" id="cd04186">
    <property type="entry name" value="GT_2_like_c"/>
    <property type="match status" value="1"/>
</dbReference>
<reference evidence="3" key="1">
    <citation type="journal article" date="2019" name="Int. J. Syst. Evol. Microbiol.">
        <title>The Global Catalogue of Microorganisms (GCM) 10K type strain sequencing project: providing services to taxonomists for standard genome sequencing and annotation.</title>
        <authorList>
            <consortium name="The Broad Institute Genomics Platform"/>
            <consortium name="The Broad Institute Genome Sequencing Center for Infectious Disease"/>
            <person name="Wu L."/>
            <person name="Ma J."/>
        </authorList>
    </citation>
    <scope>NUCLEOTIDE SEQUENCE [LARGE SCALE GENOMIC DNA]</scope>
    <source>
        <strain evidence="3">JCM 3338</strain>
    </source>
</reference>
<dbReference type="Gene3D" id="3.40.50.2000">
    <property type="entry name" value="Glycogen Phosphorylase B"/>
    <property type="match status" value="1"/>
</dbReference>
<evidence type="ECO:0000313" key="2">
    <source>
        <dbReference type="EMBL" id="MFD2091862.1"/>
    </source>
</evidence>
<dbReference type="GO" id="GO:0016757">
    <property type="term" value="F:glycosyltransferase activity"/>
    <property type="evidence" value="ECO:0007669"/>
    <property type="project" value="UniProtKB-KW"/>
</dbReference>